<dbReference type="InterPro" id="IPR001763">
    <property type="entry name" value="Rhodanese-like_dom"/>
</dbReference>
<dbReference type="PROSITE" id="PS50206">
    <property type="entry name" value="RHODANESE_3"/>
    <property type="match status" value="1"/>
</dbReference>
<evidence type="ECO:0000256" key="1">
    <source>
        <dbReference type="SAM" id="MobiDB-lite"/>
    </source>
</evidence>
<dbReference type="Proteomes" id="UP000316603">
    <property type="component" value="Unassembled WGS sequence"/>
</dbReference>
<organism evidence="3 4">
    <name type="scientific">Streptomyces capillispiralis</name>
    <dbReference type="NCBI Taxonomy" id="68182"/>
    <lineage>
        <taxon>Bacteria</taxon>
        <taxon>Bacillati</taxon>
        <taxon>Actinomycetota</taxon>
        <taxon>Actinomycetes</taxon>
        <taxon>Kitasatosporales</taxon>
        <taxon>Streptomycetaceae</taxon>
        <taxon>Streptomyces</taxon>
    </lineage>
</organism>
<evidence type="ECO:0000313" key="3">
    <source>
        <dbReference type="EMBL" id="TWF84814.1"/>
    </source>
</evidence>
<proteinExistence type="predicted"/>
<evidence type="ECO:0000259" key="2">
    <source>
        <dbReference type="PROSITE" id="PS50206"/>
    </source>
</evidence>
<dbReference type="SMART" id="SM00450">
    <property type="entry name" value="RHOD"/>
    <property type="match status" value="1"/>
</dbReference>
<protein>
    <submittedName>
        <fullName evidence="3">Rhodanese-related sulfurtransferase</fullName>
    </submittedName>
</protein>
<dbReference type="AlphaFoldDB" id="A0A561TCG9"/>
<keyword evidence="4" id="KW-1185">Reference proteome</keyword>
<feature type="region of interest" description="Disordered" evidence="1">
    <location>
        <begin position="78"/>
        <end position="109"/>
    </location>
</feature>
<dbReference type="GO" id="GO:0016740">
    <property type="term" value="F:transferase activity"/>
    <property type="evidence" value="ECO:0007669"/>
    <property type="project" value="UniProtKB-KW"/>
</dbReference>
<accession>A0A561TCG9</accession>
<reference evidence="3 4" key="1">
    <citation type="submission" date="2019-06" db="EMBL/GenBank/DDBJ databases">
        <title>Sequencing the genomes of 1000 actinobacteria strains.</title>
        <authorList>
            <person name="Klenk H.-P."/>
        </authorList>
    </citation>
    <scope>NUCLEOTIDE SEQUENCE [LARGE SCALE GENOMIC DNA]</scope>
    <source>
        <strain evidence="3 4">DSM 41695</strain>
    </source>
</reference>
<evidence type="ECO:0000313" key="4">
    <source>
        <dbReference type="Proteomes" id="UP000316603"/>
    </source>
</evidence>
<keyword evidence="3" id="KW-0808">Transferase</keyword>
<dbReference type="Gene3D" id="3.40.250.10">
    <property type="entry name" value="Rhodanese-like domain"/>
    <property type="match status" value="1"/>
</dbReference>
<dbReference type="InterPro" id="IPR036873">
    <property type="entry name" value="Rhodanese-like_dom_sf"/>
</dbReference>
<dbReference type="Pfam" id="PF00581">
    <property type="entry name" value="Rhodanese"/>
    <property type="match status" value="1"/>
</dbReference>
<dbReference type="EMBL" id="VIWV01000001">
    <property type="protein sequence ID" value="TWF84814.1"/>
    <property type="molecule type" value="Genomic_DNA"/>
</dbReference>
<name>A0A561TCG9_9ACTN</name>
<comment type="caution">
    <text evidence="3">The sequence shown here is derived from an EMBL/GenBank/DDBJ whole genome shotgun (WGS) entry which is preliminary data.</text>
</comment>
<sequence length="248" mass="24678">MSGARERADGALASEAVGSGRTGIVTSDAVGTGAADTGAVGTGAADTGAVGGESVGIDAVGTGPADTHAVDTGTLETDEVGGESVTTDEVGGESVTTDAVETGPGATGAVGGESVGIDALLERVRATYARIGPVDAHEAARAGEALLVDIRYAALRERDGLVPGALVVERNELEWRLDPRGSHRLPEATGHDLRVVVICNEGYASSLAAESLHRLGLSRATDLVGGFQAWRAAGLPVVPGPGSHTGPV</sequence>
<gene>
    <name evidence="3" type="ORF">FHX78_111750</name>
</gene>
<dbReference type="SUPFAM" id="SSF52821">
    <property type="entry name" value="Rhodanese/Cell cycle control phosphatase"/>
    <property type="match status" value="1"/>
</dbReference>
<feature type="domain" description="Rhodanese" evidence="2">
    <location>
        <begin position="141"/>
        <end position="239"/>
    </location>
</feature>